<dbReference type="SUPFAM" id="SSF55729">
    <property type="entry name" value="Acyl-CoA N-acyltransferases (Nat)"/>
    <property type="match status" value="1"/>
</dbReference>
<dbReference type="InterPro" id="IPR016181">
    <property type="entry name" value="Acyl_CoA_acyltransferase"/>
</dbReference>
<feature type="domain" description="N-acetyltransferase" evidence="4">
    <location>
        <begin position="1"/>
        <end position="154"/>
    </location>
</feature>
<keyword evidence="1 5" id="KW-0808">Transferase</keyword>
<evidence type="ECO:0000256" key="1">
    <source>
        <dbReference type="ARBA" id="ARBA00022679"/>
    </source>
</evidence>
<proteinExistence type="predicted"/>
<dbReference type="InterPro" id="IPR050832">
    <property type="entry name" value="Bact_Acetyltransf"/>
</dbReference>
<name>A0ABU2FGF5_9EURY</name>
<sequence length="246" mass="26832">MDIRQATTADSDRIRRIAESSFQSSFALSPEEIATVVEECFSADAVDERLDDGWFLVAEAEVDDDVVVSGFLDGTAAGRIRWLHVDPEARGRGIGSALVEHLVDDHSDDAPLAWEVLDDAVEGGAFCTRFGLTEQGRDWLEIGGHEFGVTVYAEGERAEEPNEPAVPVPDTVRAGDEERPLDSDEPIPGREAPFFHLFVSEQRESAYGYFCSQCGSTDVSADGLDRLECGSCGNVHLADEWDGAYL</sequence>
<dbReference type="PROSITE" id="PS51186">
    <property type="entry name" value="GNAT"/>
    <property type="match status" value="1"/>
</dbReference>
<feature type="region of interest" description="Disordered" evidence="3">
    <location>
        <begin position="157"/>
        <end position="186"/>
    </location>
</feature>
<dbReference type="RefSeq" id="WP_310921145.1">
    <property type="nucleotide sequence ID" value="NZ_JAMQON010000006.1"/>
</dbReference>
<dbReference type="PANTHER" id="PTHR43877:SF1">
    <property type="entry name" value="ACETYLTRANSFERASE"/>
    <property type="match status" value="1"/>
</dbReference>
<evidence type="ECO:0000259" key="4">
    <source>
        <dbReference type="PROSITE" id="PS51186"/>
    </source>
</evidence>
<gene>
    <name evidence="5" type="ORF">NDI56_18140</name>
</gene>
<evidence type="ECO:0000256" key="3">
    <source>
        <dbReference type="SAM" id="MobiDB-lite"/>
    </source>
</evidence>
<dbReference type="Pfam" id="PF19133">
    <property type="entry name" value="DUF5816"/>
    <property type="match status" value="1"/>
</dbReference>
<protein>
    <submittedName>
        <fullName evidence="5">GNAT family N-acetyltransferase</fullName>
        <ecNumber evidence="5">2.3.1.-</ecNumber>
    </submittedName>
</protein>
<dbReference type="Pfam" id="PF13508">
    <property type="entry name" value="Acetyltransf_7"/>
    <property type="match status" value="1"/>
</dbReference>
<dbReference type="EC" id="2.3.1.-" evidence="5"/>
<dbReference type="PANTHER" id="PTHR43877">
    <property type="entry name" value="AMINOALKYLPHOSPHONATE N-ACETYLTRANSFERASE-RELATED-RELATED"/>
    <property type="match status" value="1"/>
</dbReference>
<dbReference type="EMBL" id="JAMQON010000006">
    <property type="protein sequence ID" value="MDS0261324.1"/>
    <property type="molecule type" value="Genomic_DNA"/>
</dbReference>
<comment type="caution">
    <text evidence="5">The sequence shown here is derived from an EMBL/GenBank/DDBJ whole genome shotgun (WGS) entry which is preliminary data.</text>
</comment>
<accession>A0ABU2FGF5</accession>
<dbReference type="GO" id="GO:0016746">
    <property type="term" value="F:acyltransferase activity"/>
    <property type="evidence" value="ECO:0007669"/>
    <property type="project" value="UniProtKB-KW"/>
</dbReference>
<reference evidence="5 6" key="1">
    <citation type="submission" date="2022-06" db="EMBL/GenBank/DDBJ databases">
        <title>Haloarcula sp. a new haloarchaeum isolate from saline soil.</title>
        <authorList>
            <person name="Strakova D."/>
            <person name="Galisteo C."/>
            <person name="Sanchez-Porro C."/>
            <person name="Ventosa A."/>
        </authorList>
    </citation>
    <scope>NUCLEOTIDE SEQUENCE [LARGE SCALE GENOMIC DNA]</scope>
    <source>
        <strain evidence="5 6">S1CR25-12</strain>
    </source>
</reference>
<evidence type="ECO:0000313" key="5">
    <source>
        <dbReference type="EMBL" id="MDS0261324.1"/>
    </source>
</evidence>
<dbReference type="InterPro" id="IPR000182">
    <property type="entry name" value="GNAT_dom"/>
</dbReference>
<evidence type="ECO:0000256" key="2">
    <source>
        <dbReference type="ARBA" id="ARBA00023315"/>
    </source>
</evidence>
<evidence type="ECO:0000313" key="6">
    <source>
        <dbReference type="Proteomes" id="UP001259659"/>
    </source>
</evidence>
<organism evidence="5 6">
    <name type="scientific">Haloarcula saliterrae</name>
    <dbReference type="NCBI Taxonomy" id="2950534"/>
    <lineage>
        <taxon>Archaea</taxon>
        <taxon>Methanobacteriati</taxon>
        <taxon>Methanobacteriota</taxon>
        <taxon>Stenosarchaea group</taxon>
        <taxon>Halobacteria</taxon>
        <taxon>Halobacteriales</taxon>
        <taxon>Haloarculaceae</taxon>
        <taxon>Haloarcula</taxon>
    </lineage>
</organism>
<feature type="compositionally biased region" description="Basic and acidic residues" evidence="3">
    <location>
        <begin position="173"/>
        <end position="182"/>
    </location>
</feature>
<dbReference type="InterPro" id="IPR043854">
    <property type="entry name" value="DUF5816"/>
</dbReference>
<dbReference type="Proteomes" id="UP001259659">
    <property type="component" value="Unassembled WGS sequence"/>
</dbReference>
<keyword evidence="2 5" id="KW-0012">Acyltransferase</keyword>
<dbReference type="Gene3D" id="3.40.630.30">
    <property type="match status" value="1"/>
</dbReference>
<keyword evidence="6" id="KW-1185">Reference proteome</keyword>
<dbReference type="CDD" id="cd04301">
    <property type="entry name" value="NAT_SF"/>
    <property type="match status" value="1"/>
</dbReference>